<keyword evidence="4" id="KW-0539">Nucleus</keyword>
<dbReference type="PROSITE" id="PS00463">
    <property type="entry name" value="ZN2_CY6_FUNGAL_1"/>
    <property type="match status" value="1"/>
</dbReference>
<dbReference type="Gene3D" id="4.10.240.10">
    <property type="entry name" value="Zn(2)-C6 fungal-type DNA-binding domain"/>
    <property type="match status" value="1"/>
</dbReference>
<protein>
    <recommendedName>
        <fullName evidence="5">Zn(2)-C6 fungal-type domain-containing protein</fullName>
    </recommendedName>
</protein>
<dbReference type="GeneID" id="37203201"/>
<reference evidence="6 7" key="1">
    <citation type="submission" date="2018-02" db="EMBL/GenBank/DDBJ databases">
        <title>The genomes of Aspergillus section Nigri reveals drivers in fungal speciation.</title>
        <authorList>
            <consortium name="DOE Joint Genome Institute"/>
            <person name="Vesth T.C."/>
            <person name="Nybo J."/>
            <person name="Theobald S."/>
            <person name="Brandl J."/>
            <person name="Frisvad J.C."/>
            <person name="Nielsen K.F."/>
            <person name="Lyhne E.K."/>
            <person name="Kogle M.E."/>
            <person name="Kuo A."/>
            <person name="Riley R."/>
            <person name="Clum A."/>
            <person name="Nolan M."/>
            <person name="Lipzen A."/>
            <person name="Salamov A."/>
            <person name="Henrissat B."/>
            <person name="Wiebenga A."/>
            <person name="De vries R.P."/>
            <person name="Grigoriev I.V."/>
            <person name="Mortensen U.H."/>
            <person name="Andersen M.R."/>
            <person name="Baker S.E."/>
        </authorList>
    </citation>
    <scope>NUCLEOTIDE SEQUENCE [LARGE SCALE GENOMIC DNA]</scope>
    <source>
        <strain evidence="6 7">CBS 101889</strain>
    </source>
</reference>
<dbReference type="CDD" id="cd00067">
    <property type="entry name" value="GAL4"/>
    <property type="match status" value="1"/>
</dbReference>
<sequence>MPRPRVSRSCGNCRAIKRRCDQQRPHCGQCTRLREKCPGYRNPWELIFRDQTDQTIQRFQKRELKYTAAGVVPHISPSPHTLNPCPNMEQVGVNYFLHHFVTGDHRASRGYLNYVPAALGARDNHPTLVVSLAAVGLVALANSTHQPELVRHARVKYAEAIRSVNTALASPTESVKDSTLMAVISLGVFEHFSQFDSWTRHVQGAAALMVLRGKDQFSSSHGHNSPVAILLFNQVRADMVVACMHSNRPFPEDMRALQEEASKHVDASSAFWRLGVLATQCVDFLWRVTESTGPNKTLWRDLLDAALVLQHDFQAVMGLLAVREPYVTIVPTTQQGVTARMADPDLIYNGRADLYSTSWTIKVWNNARNLQMIVSEIICYLVRKLLAMDSAAPVNTCAARSQYQLLLHETLGILFRLGEDILATVPQVLGIISSPSEPDPFVNTNAASLGVSVSGGYLLTWCLYMVGKSPATANQARKWIIRCFRNIVQGSGIGMGLPLLEEIVRIDRLAG</sequence>
<dbReference type="RefSeq" id="XP_025552596.1">
    <property type="nucleotide sequence ID" value="XM_025698912.1"/>
</dbReference>
<dbReference type="Pfam" id="PF11951">
    <property type="entry name" value="Fungal_trans_2"/>
    <property type="match status" value="1"/>
</dbReference>
<evidence type="ECO:0000313" key="6">
    <source>
        <dbReference type="EMBL" id="RAL13442.1"/>
    </source>
</evidence>
<dbReference type="GO" id="GO:0000981">
    <property type="term" value="F:DNA-binding transcription factor activity, RNA polymerase II-specific"/>
    <property type="evidence" value="ECO:0007669"/>
    <property type="project" value="InterPro"/>
</dbReference>
<dbReference type="OrthoDB" id="4220372at2759"/>
<dbReference type="STRING" id="1450537.A0A395HZR9"/>
<dbReference type="PROSITE" id="PS50048">
    <property type="entry name" value="ZN2_CY6_FUNGAL_2"/>
    <property type="match status" value="1"/>
</dbReference>
<evidence type="ECO:0000313" key="7">
    <source>
        <dbReference type="Proteomes" id="UP000248961"/>
    </source>
</evidence>
<evidence type="ECO:0000256" key="4">
    <source>
        <dbReference type="ARBA" id="ARBA00023242"/>
    </source>
</evidence>
<keyword evidence="7" id="KW-1185">Reference proteome</keyword>
<evidence type="ECO:0000256" key="3">
    <source>
        <dbReference type="ARBA" id="ARBA00023163"/>
    </source>
</evidence>
<dbReference type="Proteomes" id="UP000248961">
    <property type="component" value="Unassembled WGS sequence"/>
</dbReference>
<dbReference type="InterPro" id="IPR053175">
    <property type="entry name" value="DHMBA_Reg_Transcription_Factor"/>
</dbReference>
<dbReference type="SMART" id="SM00066">
    <property type="entry name" value="GAL4"/>
    <property type="match status" value="1"/>
</dbReference>
<dbReference type="GO" id="GO:0003677">
    <property type="term" value="F:DNA binding"/>
    <property type="evidence" value="ECO:0007669"/>
    <property type="project" value="UniProtKB-KW"/>
</dbReference>
<dbReference type="GO" id="GO:0008270">
    <property type="term" value="F:zinc ion binding"/>
    <property type="evidence" value="ECO:0007669"/>
    <property type="project" value="InterPro"/>
</dbReference>
<feature type="domain" description="Zn(2)-C6 fungal-type" evidence="5">
    <location>
        <begin position="9"/>
        <end position="37"/>
    </location>
</feature>
<keyword evidence="1" id="KW-0805">Transcription regulation</keyword>
<organism evidence="6 7">
    <name type="scientific">Aspergillus homomorphus (strain CBS 101889)</name>
    <dbReference type="NCBI Taxonomy" id="1450537"/>
    <lineage>
        <taxon>Eukaryota</taxon>
        <taxon>Fungi</taxon>
        <taxon>Dikarya</taxon>
        <taxon>Ascomycota</taxon>
        <taxon>Pezizomycotina</taxon>
        <taxon>Eurotiomycetes</taxon>
        <taxon>Eurotiomycetidae</taxon>
        <taxon>Eurotiales</taxon>
        <taxon>Aspergillaceae</taxon>
        <taxon>Aspergillus</taxon>
        <taxon>Aspergillus subgen. Circumdati</taxon>
    </lineage>
</organism>
<dbReference type="InterPro" id="IPR021858">
    <property type="entry name" value="Fun_TF"/>
</dbReference>
<evidence type="ECO:0000259" key="5">
    <source>
        <dbReference type="PROSITE" id="PS50048"/>
    </source>
</evidence>
<keyword evidence="3" id="KW-0804">Transcription</keyword>
<dbReference type="SUPFAM" id="SSF57701">
    <property type="entry name" value="Zn2/Cys6 DNA-binding domain"/>
    <property type="match status" value="1"/>
</dbReference>
<proteinExistence type="predicted"/>
<gene>
    <name evidence="6" type="ORF">BO97DRAFT_450157</name>
</gene>
<dbReference type="InterPro" id="IPR001138">
    <property type="entry name" value="Zn2Cys6_DnaBD"/>
</dbReference>
<dbReference type="InterPro" id="IPR036864">
    <property type="entry name" value="Zn2-C6_fun-type_DNA-bd_sf"/>
</dbReference>
<dbReference type="VEuPathDB" id="FungiDB:BO97DRAFT_450157"/>
<dbReference type="Pfam" id="PF00172">
    <property type="entry name" value="Zn_clus"/>
    <property type="match status" value="1"/>
</dbReference>
<dbReference type="EMBL" id="KZ824279">
    <property type="protein sequence ID" value="RAL13442.1"/>
    <property type="molecule type" value="Genomic_DNA"/>
</dbReference>
<name>A0A395HZR9_ASPHC</name>
<dbReference type="AlphaFoldDB" id="A0A395HZR9"/>
<keyword evidence="2" id="KW-0238">DNA-binding</keyword>
<dbReference type="GO" id="GO:0009893">
    <property type="term" value="P:positive regulation of metabolic process"/>
    <property type="evidence" value="ECO:0007669"/>
    <property type="project" value="UniProtKB-ARBA"/>
</dbReference>
<dbReference type="PANTHER" id="PTHR38791:SF5">
    <property type="entry name" value="TRANSCRIPTION FACTOR DBAG-RELATED"/>
    <property type="match status" value="1"/>
</dbReference>
<accession>A0A395HZR9</accession>
<dbReference type="PANTHER" id="PTHR38791">
    <property type="entry name" value="ZN(II)2CYS6 TRANSCRIPTION FACTOR (EUROFUNG)-RELATED-RELATED"/>
    <property type="match status" value="1"/>
</dbReference>
<evidence type="ECO:0000256" key="2">
    <source>
        <dbReference type="ARBA" id="ARBA00023125"/>
    </source>
</evidence>
<evidence type="ECO:0000256" key="1">
    <source>
        <dbReference type="ARBA" id="ARBA00023015"/>
    </source>
</evidence>